<organism evidence="2 3">
    <name type="scientific">Paralysiella testudinis</name>
    <dbReference type="NCBI Taxonomy" id="2809020"/>
    <lineage>
        <taxon>Bacteria</taxon>
        <taxon>Pseudomonadati</taxon>
        <taxon>Pseudomonadota</taxon>
        <taxon>Betaproteobacteria</taxon>
        <taxon>Neisseriales</taxon>
        <taxon>Neisseriaceae</taxon>
        <taxon>Paralysiella</taxon>
    </lineage>
</organism>
<dbReference type="KEGG" id="ptes:JQU52_05690"/>
<name>A0A892ZI50_9NEIS</name>
<dbReference type="RefSeq" id="WP_230340165.1">
    <property type="nucleotide sequence ID" value="NZ_CP069798.1"/>
</dbReference>
<evidence type="ECO:0000313" key="3">
    <source>
        <dbReference type="Proteomes" id="UP000653156"/>
    </source>
</evidence>
<feature type="region of interest" description="Disordered" evidence="1">
    <location>
        <begin position="94"/>
        <end position="126"/>
    </location>
</feature>
<accession>A0A892ZI50</accession>
<evidence type="ECO:0000256" key="1">
    <source>
        <dbReference type="SAM" id="MobiDB-lite"/>
    </source>
</evidence>
<feature type="compositionally biased region" description="Polar residues" evidence="1">
    <location>
        <begin position="99"/>
        <end position="109"/>
    </location>
</feature>
<dbReference type="Proteomes" id="UP000653156">
    <property type="component" value="Chromosome"/>
</dbReference>
<dbReference type="EMBL" id="CP069798">
    <property type="protein sequence ID" value="QRQ82871.1"/>
    <property type="molecule type" value="Genomic_DNA"/>
</dbReference>
<sequence length="173" mass="19375">MMSKDIETFLADQNFQDQAPTRSQLTPYTDEILELKKRGCTEKMILQFLQEKKGVVVTQSTLNWFINSRRKKTTEAAASDAPKAIKQTIVPKAIKPRQSESASTLSTQAVDAESDDPWRAQYPADGEYTYPLAPPFDRGAAAVAVDRHGNRYQWGRRLQSWADPSEIDPLGAA</sequence>
<dbReference type="AlphaFoldDB" id="A0A892ZI50"/>
<proteinExistence type="predicted"/>
<evidence type="ECO:0000313" key="2">
    <source>
        <dbReference type="EMBL" id="QRQ82871.1"/>
    </source>
</evidence>
<keyword evidence="3" id="KW-1185">Reference proteome</keyword>
<protein>
    <submittedName>
        <fullName evidence="2">Uncharacterized protein</fullName>
    </submittedName>
</protein>
<reference evidence="2" key="1">
    <citation type="submission" date="2021-02" db="EMBL/GenBank/DDBJ databases">
        <title>Neisseriaceae sp. 26B isolated from the cloaca of a Common Toad-headed Turtle (Mesoclemmys nasuta).</title>
        <authorList>
            <person name="Spergser J."/>
            <person name="Busse H.-J."/>
        </authorList>
    </citation>
    <scope>NUCLEOTIDE SEQUENCE</scope>
    <source>
        <strain evidence="2">26B</strain>
    </source>
</reference>
<gene>
    <name evidence="2" type="ORF">JQU52_05690</name>
</gene>